<dbReference type="Pfam" id="PF03009">
    <property type="entry name" value="GDPD"/>
    <property type="match status" value="1"/>
</dbReference>
<dbReference type="PANTHER" id="PTHR46211">
    <property type="entry name" value="GLYCEROPHOSPHORYL DIESTER PHOSPHODIESTERASE"/>
    <property type="match status" value="1"/>
</dbReference>
<sequence length="250" mass="28750">MANLCVAHRGHSRIAPENTMAAFRRAVELAHVSWMELDVQLSKDGIPVVIHDFKLERTTNGQGRVADLTWEELRRLDAGGWKDRAYSGEKIPSLNEVLKLCKGRMKLNIELKTSGQMYPGLEQAVLEDLREHEMEQDVVITSFDHGALTRMKEIAPGIQTGLIMDARPADLLQRVLRLGCSFLSIGYPWIDSRLMKEMNDAGIKVMVWTVDSRRMMRRMAFRYPGLMICTNRPDIWEHAMALKRWALFRR</sequence>
<dbReference type="RefSeq" id="WP_305023211.1">
    <property type="nucleotide sequence ID" value="NZ_JAUQTB010000002.1"/>
</dbReference>
<dbReference type="PANTHER" id="PTHR46211:SF14">
    <property type="entry name" value="GLYCEROPHOSPHODIESTER PHOSPHODIESTERASE"/>
    <property type="match status" value="1"/>
</dbReference>
<comment type="caution">
    <text evidence="2">The sequence shown here is derived from an EMBL/GenBank/DDBJ whole genome shotgun (WGS) entry which is preliminary data.</text>
</comment>
<reference evidence="2 3" key="1">
    <citation type="submission" date="2023-07" db="EMBL/GenBank/DDBJ databases">
        <title>Paenibacillus sp. JX-17 nov. isolated from soil.</title>
        <authorList>
            <person name="Wan Y."/>
            <person name="Liu B."/>
        </authorList>
    </citation>
    <scope>NUCLEOTIDE SEQUENCE [LARGE SCALE GENOMIC DNA]</scope>
    <source>
        <strain evidence="2 3">JX-17</strain>
    </source>
</reference>
<dbReference type="Gene3D" id="3.20.20.190">
    <property type="entry name" value="Phosphatidylinositol (PI) phosphodiesterase"/>
    <property type="match status" value="1"/>
</dbReference>
<dbReference type="SUPFAM" id="SSF51695">
    <property type="entry name" value="PLC-like phosphodiesterases"/>
    <property type="match status" value="1"/>
</dbReference>
<name>A0ABT9C9V0_9BACL</name>
<feature type="domain" description="GP-PDE" evidence="1">
    <location>
        <begin position="3"/>
        <end position="240"/>
    </location>
</feature>
<gene>
    <name evidence="2" type="ORF">Q5741_06315</name>
</gene>
<dbReference type="InterPro" id="IPR030395">
    <property type="entry name" value="GP_PDE_dom"/>
</dbReference>
<dbReference type="InterPro" id="IPR017946">
    <property type="entry name" value="PLC-like_Pdiesterase_TIM-brl"/>
</dbReference>
<accession>A0ABT9C9V0</accession>
<keyword evidence="3" id="KW-1185">Reference proteome</keyword>
<dbReference type="EMBL" id="JAUQTB010000002">
    <property type="protein sequence ID" value="MDO7906032.1"/>
    <property type="molecule type" value="Genomic_DNA"/>
</dbReference>
<evidence type="ECO:0000313" key="3">
    <source>
        <dbReference type="Proteomes" id="UP001240171"/>
    </source>
</evidence>
<dbReference type="Proteomes" id="UP001240171">
    <property type="component" value="Unassembled WGS sequence"/>
</dbReference>
<dbReference type="PROSITE" id="PS51704">
    <property type="entry name" value="GP_PDE"/>
    <property type="match status" value="1"/>
</dbReference>
<organism evidence="2 3">
    <name type="scientific">Paenibacillus lacisoli</name>
    <dbReference type="NCBI Taxonomy" id="3064525"/>
    <lineage>
        <taxon>Bacteria</taxon>
        <taxon>Bacillati</taxon>
        <taxon>Bacillota</taxon>
        <taxon>Bacilli</taxon>
        <taxon>Bacillales</taxon>
        <taxon>Paenibacillaceae</taxon>
        <taxon>Paenibacillus</taxon>
    </lineage>
</organism>
<evidence type="ECO:0000259" key="1">
    <source>
        <dbReference type="PROSITE" id="PS51704"/>
    </source>
</evidence>
<protein>
    <submittedName>
        <fullName evidence="2">Glycerophosphodiester phosphodiesterase family protein</fullName>
    </submittedName>
</protein>
<proteinExistence type="predicted"/>
<evidence type="ECO:0000313" key="2">
    <source>
        <dbReference type="EMBL" id="MDO7906032.1"/>
    </source>
</evidence>